<proteinExistence type="predicted"/>
<feature type="transmembrane region" description="Helical" evidence="1">
    <location>
        <begin position="34"/>
        <end position="53"/>
    </location>
</feature>
<evidence type="ECO:0000313" key="3">
    <source>
        <dbReference type="WBParaSite" id="MhA1_Contig667.frz3.gene3"/>
    </source>
</evidence>
<dbReference type="WBParaSite" id="MhA1_Contig667.frz3.gene3">
    <property type="protein sequence ID" value="MhA1_Contig667.frz3.gene3"/>
    <property type="gene ID" value="MhA1_Contig667.frz3.gene3"/>
</dbReference>
<evidence type="ECO:0000256" key="1">
    <source>
        <dbReference type="SAM" id="Phobius"/>
    </source>
</evidence>
<sequence length="271" mass="30056">MTDLKNNRQPSTDKSNAHVYSTGTAINSLWDASWVRLFSFVIMILIITFRKCCGRVTKIYKSPAKTTLILSCDDEEVCVVTGFHSTKGVADVLKDCIVGKIVKFQLLKAQRFDEARFDGSVYIKRNFSTNFISVSEADSVHVESIGDLTKAYMVLGIYSFTCVLADPFTGVDEILYAVVGDVQNNRADFHLNGADSSKEFEALTKGTALEITRAFVTIEGNDVYSLNYLLNLDQCITVKANAIDVRVLKKKVVIGPLLVTPVKCTKDHVKE</sequence>
<keyword evidence="1" id="KW-1133">Transmembrane helix</keyword>
<keyword evidence="1" id="KW-0812">Transmembrane</keyword>
<name>A0A1I8BWX2_MELHA</name>
<accession>A0A1I8BWX2</accession>
<protein>
    <submittedName>
        <fullName evidence="3">DUF4097 domain-containing protein</fullName>
    </submittedName>
</protein>
<keyword evidence="1" id="KW-0472">Membrane</keyword>
<organism evidence="2 3">
    <name type="scientific">Meloidogyne hapla</name>
    <name type="common">Root-knot nematode worm</name>
    <dbReference type="NCBI Taxonomy" id="6305"/>
    <lineage>
        <taxon>Eukaryota</taxon>
        <taxon>Metazoa</taxon>
        <taxon>Ecdysozoa</taxon>
        <taxon>Nematoda</taxon>
        <taxon>Chromadorea</taxon>
        <taxon>Rhabditida</taxon>
        <taxon>Tylenchina</taxon>
        <taxon>Tylenchomorpha</taxon>
        <taxon>Tylenchoidea</taxon>
        <taxon>Meloidogynidae</taxon>
        <taxon>Meloidogyninae</taxon>
        <taxon>Meloidogyne</taxon>
    </lineage>
</organism>
<reference evidence="3" key="1">
    <citation type="submission" date="2016-11" db="UniProtKB">
        <authorList>
            <consortium name="WormBaseParasite"/>
        </authorList>
    </citation>
    <scope>IDENTIFICATION</scope>
</reference>
<dbReference type="Proteomes" id="UP000095281">
    <property type="component" value="Unplaced"/>
</dbReference>
<dbReference type="AlphaFoldDB" id="A0A1I8BWX2"/>
<keyword evidence="2" id="KW-1185">Reference proteome</keyword>
<evidence type="ECO:0000313" key="2">
    <source>
        <dbReference type="Proteomes" id="UP000095281"/>
    </source>
</evidence>